<organism evidence="1 2">
    <name type="scientific">Helicobacter mastomyrinus</name>
    <dbReference type="NCBI Taxonomy" id="287948"/>
    <lineage>
        <taxon>Bacteria</taxon>
        <taxon>Pseudomonadati</taxon>
        <taxon>Campylobacterota</taxon>
        <taxon>Epsilonproteobacteria</taxon>
        <taxon>Campylobacterales</taxon>
        <taxon>Helicobacteraceae</taxon>
        <taxon>Helicobacter</taxon>
    </lineage>
</organism>
<evidence type="ECO:0000313" key="1">
    <source>
        <dbReference type="EMBL" id="XAM17997.1"/>
    </source>
</evidence>
<protein>
    <recommendedName>
        <fullName evidence="3">Capsule biosynthesis protein</fullName>
    </recommendedName>
</protein>
<dbReference type="RefSeq" id="WP_343353513.1">
    <property type="nucleotide sequence ID" value="NZ_CP145316.1"/>
</dbReference>
<dbReference type="Proteomes" id="UP001434737">
    <property type="component" value="Chromosome"/>
</dbReference>
<gene>
    <name evidence="1" type="ORF">V3I05_09970</name>
</gene>
<evidence type="ECO:0000313" key="2">
    <source>
        <dbReference type="Proteomes" id="UP001434737"/>
    </source>
</evidence>
<accession>A0ABZ3F630</accession>
<sequence>MKNIILVDRDLTFIDTFLELQYRIVVLIVDSDSMAADCKSKYKNHPQITHIMSMQELEYVDGTPYLDYNLLHNFIRAQYKIEFVAHRWLNDGMLSSNKFINALCFWNHIFDTFHIDLVLIGCIEHGATYDIPAYIAKHRDIPAFFIPPTLVYGISILHFNTNTYIPFVSGNLNEEQIQESLFYHFNPDDIVLPTANKTLWGKQKTFIRQMLLKIGGQVLVDFIICLVKRDFTIKQHPGYFPVSFWHRLLCLIYTKKLKKYYKKISQSPNYNEPFIFYAMHFEPEGGTSVCVPLQNQLTIIQMLHNALPSGWKLYIKEHPHQFMLNNPEMVYFLYNLKWWKSLAFYEEIHKLQHTKLIDFDTPSKELIQYAKALATINGTIHIESTFHNKPCIVFGGKNLILHKAKNIICVENFTHLKGQLELLEAKPSHFSNETIPPPCIYSKFTPHITNPKQEQKILSAQYKRISYGKSILHLPHLQHCFVFACPPVYTKCNNRGEIYA</sequence>
<proteinExistence type="predicted"/>
<reference evidence="1 2" key="1">
    <citation type="submission" date="2024-02" db="EMBL/GenBank/DDBJ databases">
        <title>Genome and pathogenicity analysis of Helicobacter mastomyrinus isolated from mice.</title>
        <authorList>
            <person name="Zhu L."/>
        </authorList>
    </citation>
    <scope>NUCLEOTIDE SEQUENCE [LARGE SCALE GENOMIC DNA]</scope>
    <source>
        <strain evidence="1 2">Hm-17</strain>
    </source>
</reference>
<keyword evidence="2" id="KW-1185">Reference proteome</keyword>
<name>A0ABZ3F630_9HELI</name>
<evidence type="ECO:0008006" key="3">
    <source>
        <dbReference type="Google" id="ProtNLM"/>
    </source>
</evidence>
<dbReference type="EMBL" id="CP145316">
    <property type="protein sequence ID" value="XAM17997.1"/>
    <property type="molecule type" value="Genomic_DNA"/>
</dbReference>